<keyword evidence="3" id="KW-1185">Reference proteome</keyword>
<dbReference type="Pfam" id="PF05176">
    <property type="entry name" value="ATP-synt_10"/>
    <property type="match status" value="1"/>
</dbReference>
<reference evidence="2 3" key="1">
    <citation type="journal article" date="2019" name="Nat. Ecol. Evol.">
        <title>Megaphylogeny resolves global patterns of mushroom evolution.</title>
        <authorList>
            <person name="Varga T."/>
            <person name="Krizsan K."/>
            <person name="Foldi C."/>
            <person name="Dima B."/>
            <person name="Sanchez-Garcia M."/>
            <person name="Sanchez-Ramirez S."/>
            <person name="Szollosi G.J."/>
            <person name="Szarkandi J.G."/>
            <person name="Papp V."/>
            <person name="Albert L."/>
            <person name="Andreopoulos W."/>
            <person name="Angelini C."/>
            <person name="Antonin V."/>
            <person name="Barry K.W."/>
            <person name="Bougher N.L."/>
            <person name="Buchanan P."/>
            <person name="Buyck B."/>
            <person name="Bense V."/>
            <person name="Catcheside P."/>
            <person name="Chovatia M."/>
            <person name="Cooper J."/>
            <person name="Damon W."/>
            <person name="Desjardin D."/>
            <person name="Finy P."/>
            <person name="Geml J."/>
            <person name="Haridas S."/>
            <person name="Hughes K."/>
            <person name="Justo A."/>
            <person name="Karasinski D."/>
            <person name="Kautmanova I."/>
            <person name="Kiss B."/>
            <person name="Kocsube S."/>
            <person name="Kotiranta H."/>
            <person name="LaButti K.M."/>
            <person name="Lechner B.E."/>
            <person name="Liimatainen K."/>
            <person name="Lipzen A."/>
            <person name="Lukacs Z."/>
            <person name="Mihaltcheva S."/>
            <person name="Morgado L.N."/>
            <person name="Niskanen T."/>
            <person name="Noordeloos M.E."/>
            <person name="Ohm R.A."/>
            <person name="Ortiz-Santana B."/>
            <person name="Ovrebo C."/>
            <person name="Racz N."/>
            <person name="Riley R."/>
            <person name="Savchenko A."/>
            <person name="Shiryaev A."/>
            <person name="Soop K."/>
            <person name="Spirin V."/>
            <person name="Szebenyi C."/>
            <person name="Tomsovsky M."/>
            <person name="Tulloss R.E."/>
            <person name="Uehling J."/>
            <person name="Grigoriev I.V."/>
            <person name="Vagvolgyi C."/>
            <person name="Papp T."/>
            <person name="Martin F.M."/>
            <person name="Miettinen O."/>
            <person name="Hibbett D.S."/>
            <person name="Nagy L.G."/>
        </authorList>
    </citation>
    <scope>NUCLEOTIDE SEQUENCE [LARGE SCALE GENOMIC DNA]</scope>
    <source>
        <strain evidence="2 3">CBS 166.37</strain>
    </source>
</reference>
<evidence type="ECO:0000313" key="2">
    <source>
        <dbReference type="EMBL" id="TFK38133.1"/>
    </source>
</evidence>
<dbReference type="OrthoDB" id="17089at2759"/>
<sequence>MSFAVFSSCSPHSFVRYSQQLVCLKRTLYATNTRWKQAVDTKDKPQPATPEQPESHIKASDFEVPDVKPNVLPPLNRPLGVRERPTTLIKSRTQKMKDLMDKDIRMAQRRHLIKEASKGYFHDMNMTRKHGGKTWIAPSVLIREDKALYLPNIVGKSLDNGTIKNTTTLCYGRITVLAMLGTQISEIHAKSFVGPTHARFSSNSLYQYIQINLQENILKSFLVSLFANKLRTTVAPEMQPNYLVSSQNMEYVRDPLGMTNSKVGYVYLIDENLKIRWGGSADARPEETQALESCTGVLLKRLEKTKPPKSQPVQQTTMEKVKKA</sequence>
<dbReference type="GO" id="GO:0005743">
    <property type="term" value="C:mitochondrial inner membrane"/>
    <property type="evidence" value="ECO:0007669"/>
    <property type="project" value="TreeGrafter"/>
</dbReference>
<dbReference type="PANTHER" id="PTHR28106">
    <property type="entry name" value="MITOCHONDRIAL ATPASE COMPLEX SUBUNIT ATP10"/>
    <property type="match status" value="1"/>
</dbReference>
<dbReference type="STRING" id="68775.A0A5C3M0B4"/>
<proteinExistence type="predicted"/>
<dbReference type="PANTHER" id="PTHR28106:SF1">
    <property type="entry name" value="MITOCHONDRIAL ATPASE COMPLEX SUBUNIT ATP10"/>
    <property type="match status" value="1"/>
</dbReference>
<protein>
    <submittedName>
        <fullName evidence="2">ATP10 protein-domain-containing protein</fullName>
    </submittedName>
</protein>
<dbReference type="EMBL" id="ML213604">
    <property type="protein sequence ID" value="TFK38133.1"/>
    <property type="molecule type" value="Genomic_DNA"/>
</dbReference>
<evidence type="ECO:0000256" key="1">
    <source>
        <dbReference type="SAM" id="MobiDB-lite"/>
    </source>
</evidence>
<dbReference type="AlphaFoldDB" id="A0A5C3M0B4"/>
<feature type="region of interest" description="Disordered" evidence="1">
    <location>
        <begin position="302"/>
        <end position="324"/>
    </location>
</feature>
<gene>
    <name evidence="2" type="ORF">BDQ12DRAFT_651864</name>
</gene>
<dbReference type="GO" id="GO:0033615">
    <property type="term" value="P:mitochondrial proton-transporting ATP synthase complex assembly"/>
    <property type="evidence" value="ECO:0007669"/>
    <property type="project" value="TreeGrafter"/>
</dbReference>
<feature type="region of interest" description="Disordered" evidence="1">
    <location>
        <begin position="37"/>
        <end position="62"/>
    </location>
</feature>
<dbReference type="Proteomes" id="UP000308652">
    <property type="component" value="Unassembled WGS sequence"/>
</dbReference>
<evidence type="ECO:0000313" key="3">
    <source>
        <dbReference type="Proteomes" id="UP000308652"/>
    </source>
</evidence>
<accession>A0A5C3M0B4</accession>
<dbReference type="InterPro" id="IPR007849">
    <property type="entry name" value="ATP10"/>
</dbReference>
<name>A0A5C3M0B4_9AGAR</name>
<organism evidence="2 3">
    <name type="scientific">Crucibulum laeve</name>
    <dbReference type="NCBI Taxonomy" id="68775"/>
    <lineage>
        <taxon>Eukaryota</taxon>
        <taxon>Fungi</taxon>
        <taxon>Dikarya</taxon>
        <taxon>Basidiomycota</taxon>
        <taxon>Agaricomycotina</taxon>
        <taxon>Agaricomycetes</taxon>
        <taxon>Agaricomycetidae</taxon>
        <taxon>Agaricales</taxon>
        <taxon>Agaricineae</taxon>
        <taxon>Nidulariaceae</taxon>
        <taxon>Crucibulum</taxon>
    </lineage>
</organism>